<protein>
    <recommendedName>
        <fullName evidence="1">N-acyl amino acid synthase FeeM catalytic core domain-containing protein</fullName>
    </recommendedName>
</protein>
<gene>
    <name evidence="2" type="ORF">SAMN06295970_12213</name>
</gene>
<proteinExistence type="predicted"/>
<comment type="caution">
    <text evidence="2">The sequence shown here is derived from an EMBL/GenBank/DDBJ whole genome shotgun (WGS) entry which is preliminary data.</text>
</comment>
<dbReference type="RefSeq" id="WP_283444549.1">
    <property type="nucleotide sequence ID" value="NZ_FXUL01000022.1"/>
</dbReference>
<dbReference type="InterPro" id="IPR054597">
    <property type="entry name" value="FeeM_cat"/>
</dbReference>
<feature type="domain" description="N-acyl amino acid synthase FeeM catalytic core" evidence="1">
    <location>
        <begin position="47"/>
        <end position="181"/>
    </location>
</feature>
<dbReference type="EMBL" id="FXUL01000022">
    <property type="protein sequence ID" value="SMP75008.1"/>
    <property type="molecule type" value="Genomic_DNA"/>
</dbReference>
<dbReference type="Gene3D" id="3.40.630.30">
    <property type="match status" value="1"/>
</dbReference>
<evidence type="ECO:0000313" key="2">
    <source>
        <dbReference type="EMBL" id="SMP75008.1"/>
    </source>
</evidence>
<organism evidence="2 3">
    <name type="scientific">Noviherbaspirillum suwonense</name>
    <dbReference type="NCBI Taxonomy" id="1224511"/>
    <lineage>
        <taxon>Bacteria</taxon>
        <taxon>Pseudomonadati</taxon>
        <taxon>Pseudomonadota</taxon>
        <taxon>Betaproteobacteria</taxon>
        <taxon>Burkholderiales</taxon>
        <taxon>Oxalobacteraceae</taxon>
        <taxon>Noviherbaspirillum</taxon>
    </lineage>
</organism>
<accession>A0ABY1QP51</accession>
<dbReference type="Proteomes" id="UP001158049">
    <property type="component" value="Unassembled WGS sequence"/>
</dbReference>
<name>A0ABY1QP51_9BURK</name>
<evidence type="ECO:0000259" key="1">
    <source>
        <dbReference type="Pfam" id="PF21926"/>
    </source>
</evidence>
<sequence length="248" mass="27972">MIIATQVSSKTATAHQFGFRGHDHAMKEESLPFTIRVVSNIRDLEKAVRIRHAAYMRHVPGFANELTLPENADSEPGVVVLLAESKLDGSPIGTLRIQTNDHKPLTLEQSVALPATLSKQRLAEATRLGVTQERVGRMVTIALFKAFFSYCRQNRIDQMVITARSPVDRQYDRLLFTDVYPELGYIPFKHVGNMPHRVMCLNVNDAERLWTQARHPLLGFILHTFHEDINVVGTSLYEASLEKSRNAA</sequence>
<dbReference type="Pfam" id="PF21926">
    <property type="entry name" value="FeeM"/>
    <property type="match status" value="1"/>
</dbReference>
<dbReference type="SUPFAM" id="SSF55729">
    <property type="entry name" value="Acyl-CoA N-acyltransferases (Nat)"/>
    <property type="match status" value="1"/>
</dbReference>
<keyword evidence="3" id="KW-1185">Reference proteome</keyword>
<dbReference type="InterPro" id="IPR016181">
    <property type="entry name" value="Acyl_CoA_acyltransferase"/>
</dbReference>
<reference evidence="2 3" key="1">
    <citation type="submission" date="2017-05" db="EMBL/GenBank/DDBJ databases">
        <authorList>
            <person name="Varghese N."/>
            <person name="Submissions S."/>
        </authorList>
    </citation>
    <scope>NUCLEOTIDE SEQUENCE [LARGE SCALE GENOMIC DNA]</scope>
    <source>
        <strain evidence="2 3">DSM 26001</strain>
    </source>
</reference>
<evidence type="ECO:0000313" key="3">
    <source>
        <dbReference type="Proteomes" id="UP001158049"/>
    </source>
</evidence>